<evidence type="ECO:0000313" key="1">
    <source>
        <dbReference type="EMBL" id="OWK42144.1"/>
    </source>
</evidence>
<reference evidence="2" key="1">
    <citation type="submission" date="2017-06" db="EMBL/GenBank/DDBJ databases">
        <title>Genome analysis of Fimbriiglobus ruber SP5, the first member of the order Planctomycetales with confirmed chitinolytic capability.</title>
        <authorList>
            <person name="Ravin N.V."/>
            <person name="Rakitin A.L."/>
            <person name="Ivanova A.A."/>
            <person name="Beletsky A.V."/>
            <person name="Kulichevskaya I.S."/>
            <person name="Mardanov A.V."/>
            <person name="Dedysh S.N."/>
        </authorList>
    </citation>
    <scope>NUCLEOTIDE SEQUENCE [LARGE SCALE GENOMIC DNA]</scope>
    <source>
        <strain evidence="2">SP5</strain>
    </source>
</reference>
<dbReference type="EMBL" id="NIDE01000005">
    <property type="protein sequence ID" value="OWK42144.1"/>
    <property type="molecule type" value="Genomic_DNA"/>
</dbReference>
<evidence type="ECO:0000313" key="2">
    <source>
        <dbReference type="Proteomes" id="UP000214646"/>
    </source>
</evidence>
<accession>A0A225DR82</accession>
<sequence length="104" mass="11058">MITDGDRRRDAVHIAVAPVTAAHALEPGQHVGFTPLGQTEMVGAVDPGQGIGIVDPFLTADVHAGGRFWMFLYPNTVTSLRHYWTHPSYAAKSPGAPVAPVKEG</sequence>
<proteinExistence type="predicted"/>
<name>A0A225DR82_9BACT</name>
<organism evidence="1 2">
    <name type="scientific">Fimbriiglobus ruber</name>
    <dbReference type="NCBI Taxonomy" id="1908690"/>
    <lineage>
        <taxon>Bacteria</taxon>
        <taxon>Pseudomonadati</taxon>
        <taxon>Planctomycetota</taxon>
        <taxon>Planctomycetia</taxon>
        <taxon>Gemmatales</taxon>
        <taxon>Gemmataceae</taxon>
        <taxon>Fimbriiglobus</taxon>
    </lineage>
</organism>
<dbReference type="Proteomes" id="UP000214646">
    <property type="component" value="Unassembled WGS sequence"/>
</dbReference>
<dbReference type="AlphaFoldDB" id="A0A225DR82"/>
<keyword evidence="2" id="KW-1185">Reference proteome</keyword>
<comment type="caution">
    <text evidence="1">The sequence shown here is derived from an EMBL/GenBank/DDBJ whole genome shotgun (WGS) entry which is preliminary data.</text>
</comment>
<gene>
    <name evidence="1" type="ORF">FRUB_04222</name>
</gene>
<protein>
    <submittedName>
        <fullName evidence="1">Uncharacterized protein</fullName>
    </submittedName>
</protein>